<accession>A0ABW4AFX0</accession>
<reference evidence="3" key="1">
    <citation type="journal article" date="2019" name="Int. J. Syst. Evol. Microbiol.">
        <title>The Global Catalogue of Microorganisms (GCM) 10K type strain sequencing project: providing services to taxonomists for standard genome sequencing and annotation.</title>
        <authorList>
            <consortium name="The Broad Institute Genomics Platform"/>
            <consortium name="The Broad Institute Genome Sequencing Center for Infectious Disease"/>
            <person name="Wu L."/>
            <person name="Ma J."/>
        </authorList>
    </citation>
    <scope>NUCLEOTIDE SEQUENCE [LARGE SCALE GENOMIC DNA]</scope>
    <source>
        <strain evidence="3">CCM 7526</strain>
    </source>
</reference>
<sequence length="168" mass="17634">MVVSPDPPSLTPLFQEPERPEPVRSPFDTPAHRPTSAPVPAPGAGPPLVIVDGANVVGSVPDGWWRDRAGAAVRLRDSLAAVPAAGLPDIPAPVEVVLVVEGRARDIPQDPEGVRIERASGSGDDKIVDLVRVTAPARRTVVVTADRGLRDRVTRLGAEVRGPSAVPR</sequence>
<feature type="region of interest" description="Disordered" evidence="1">
    <location>
        <begin position="1"/>
        <end position="46"/>
    </location>
</feature>
<evidence type="ECO:0000313" key="3">
    <source>
        <dbReference type="Proteomes" id="UP001597183"/>
    </source>
</evidence>
<evidence type="ECO:0000256" key="1">
    <source>
        <dbReference type="SAM" id="MobiDB-lite"/>
    </source>
</evidence>
<proteinExistence type="predicted"/>
<keyword evidence="3" id="KW-1185">Reference proteome</keyword>
<dbReference type="Proteomes" id="UP001597183">
    <property type="component" value="Unassembled WGS sequence"/>
</dbReference>
<feature type="compositionally biased region" description="Pro residues" evidence="1">
    <location>
        <begin position="1"/>
        <end position="10"/>
    </location>
</feature>
<name>A0ABW4AFX0_9ACTN</name>
<gene>
    <name evidence="2" type="ORF">ACFQ5G_30550</name>
</gene>
<dbReference type="RefSeq" id="WP_317792145.1">
    <property type="nucleotide sequence ID" value="NZ_AP028461.1"/>
</dbReference>
<protein>
    <recommendedName>
        <fullName evidence="4">NTP pyrophosphohydrolase</fullName>
    </recommendedName>
</protein>
<dbReference type="EMBL" id="JBHTMK010000040">
    <property type="protein sequence ID" value="MFD1369699.1"/>
    <property type="molecule type" value="Genomic_DNA"/>
</dbReference>
<evidence type="ECO:0008006" key="4">
    <source>
        <dbReference type="Google" id="ProtNLM"/>
    </source>
</evidence>
<evidence type="ECO:0000313" key="2">
    <source>
        <dbReference type="EMBL" id="MFD1369699.1"/>
    </source>
</evidence>
<organism evidence="2 3">
    <name type="scientific">Actinoplanes sichuanensis</name>
    <dbReference type="NCBI Taxonomy" id="512349"/>
    <lineage>
        <taxon>Bacteria</taxon>
        <taxon>Bacillati</taxon>
        <taxon>Actinomycetota</taxon>
        <taxon>Actinomycetes</taxon>
        <taxon>Micromonosporales</taxon>
        <taxon>Micromonosporaceae</taxon>
        <taxon>Actinoplanes</taxon>
    </lineage>
</organism>
<comment type="caution">
    <text evidence="2">The sequence shown here is derived from an EMBL/GenBank/DDBJ whole genome shotgun (WGS) entry which is preliminary data.</text>
</comment>